<dbReference type="InterPro" id="IPR001867">
    <property type="entry name" value="OmpR/PhoB-type_DNA-bd"/>
</dbReference>
<gene>
    <name evidence="7" type="ORF">GCM10017790_85450</name>
</gene>
<name>A0ABQ3MD59_9PSEU</name>
<evidence type="ECO:0000256" key="2">
    <source>
        <dbReference type="ARBA" id="ARBA00023015"/>
    </source>
</evidence>
<organism evidence="7 8">
    <name type="scientific">Amycolatopsis oliviviridis</name>
    <dbReference type="NCBI Taxonomy" id="1471590"/>
    <lineage>
        <taxon>Bacteria</taxon>
        <taxon>Bacillati</taxon>
        <taxon>Actinomycetota</taxon>
        <taxon>Actinomycetes</taxon>
        <taxon>Pseudonocardiales</taxon>
        <taxon>Pseudonocardiaceae</taxon>
        <taxon>Amycolatopsis</taxon>
    </lineage>
</organism>
<evidence type="ECO:0000256" key="4">
    <source>
        <dbReference type="ARBA" id="ARBA00023163"/>
    </source>
</evidence>
<comment type="caution">
    <text evidence="7">The sequence shown here is derived from an EMBL/GenBank/DDBJ whole genome shotgun (WGS) entry which is preliminary data.</text>
</comment>
<feature type="DNA-binding region" description="OmpR/PhoB-type" evidence="5">
    <location>
        <begin position="1"/>
        <end position="99"/>
    </location>
</feature>
<reference evidence="8" key="1">
    <citation type="journal article" date="2019" name="Int. J. Syst. Evol. Microbiol.">
        <title>The Global Catalogue of Microorganisms (GCM) 10K type strain sequencing project: providing services to taxonomists for standard genome sequencing and annotation.</title>
        <authorList>
            <consortium name="The Broad Institute Genomics Platform"/>
            <consortium name="The Broad Institute Genome Sequencing Center for Infectious Disease"/>
            <person name="Wu L."/>
            <person name="Ma J."/>
        </authorList>
    </citation>
    <scope>NUCLEOTIDE SEQUENCE [LARGE SCALE GENOMIC DNA]</scope>
    <source>
        <strain evidence="8">CGMCC 4.7683</strain>
    </source>
</reference>
<dbReference type="RefSeq" id="WP_191260143.1">
    <property type="nucleotide sequence ID" value="NZ_BNAY01000022.1"/>
</dbReference>
<proteinExistence type="inferred from homology"/>
<comment type="similarity">
    <text evidence="1">Belongs to the AfsR/DnrI/RedD regulatory family.</text>
</comment>
<protein>
    <recommendedName>
        <fullName evidence="6">OmpR/PhoB-type domain-containing protein</fullName>
    </recommendedName>
</protein>
<dbReference type="SUPFAM" id="SSF48452">
    <property type="entry name" value="TPR-like"/>
    <property type="match status" value="2"/>
</dbReference>
<dbReference type="Gene3D" id="1.10.10.10">
    <property type="entry name" value="Winged helix-like DNA-binding domain superfamily/Winged helix DNA-binding domain"/>
    <property type="match status" value="1"/>
</dbReference>
<dbReference type="PROSITE" id="PS51755">
    <property type="entry name" value="OMPR_PHOB"/>
    <property type="match status" value="1"/>
</dbReference>
<dbReference type="Gene3D" id="1.25.40.10">
    <property type="entry name" value="Tetratricopeptide repeat domain"/>
    <property type="match status" value="2"/>
</dbReference>
<evidence type="ECO:0000256" key="5">
    <source>
        <dbReference type="PROSITE-ProRule" id="PRU01091"/>
    </source>
</evidence>
<dbReference type="Pfam" id="PF03704">
    <property type="entry name" value="BTAD"/>
    <property type="match status" value="1"/>
</dbReference>
<dbReference type="PANTHER" id="PTHR35807">
    <property type="entry name" value="TRANSCRIPTIONAL REGULATOR REDD-RELATED"/>
    <property type="match status" value="1"/>
</dbReference>
<dbReference type="Gene3D" id="3.40.50.300">
    <property type="entry name" value="P-loop containing nucleotide triphosphate hydrolases"/>
    <property type="match status" value="1"/>
</dbReference>
<accession>A0ABQ3MD59</accession>
<dbReference type="SUPFAM" id="SSF46894">
    <property type="entry name" value="C-terminal effector domain of the bipartite response regulators"/>
    <property type="match status" value="1"/>
</dbReference>
<dbReference type="PRINTS" id="PR00364">
    <property type="entry name" value="DISEASERSIST"/>
</dbReference>
<evidence type="ECO:0000256" key="3">
    <source>
        <dbReference type="ARBA" id="ARBA00023125"/>
    </source>
</evidence>
<dbReference type="SMART" id="SM00862">
    <property type="entry name" value="Trans_reg_C"/>
    <property type="match status" value="1"/>
</dbReference>
<feature type="domain" description="OmpR/PhoB-type" evidence="6">
    <location>
        <begin position="1"/>
        <end position="99"/>
    </location>
</feature>
<sequence length="935" mass="102584">MQGDGASDVVVRVLGELEIRHGGAGVPVGHTRQRAVLAVLAMEAGQVVPIDLLLDRVWGERAPARQRSVLRTYLSRLRPLLAPTGITITRQGLGYLLAAEPGIVDAHRFQRLLDSARRQPDPRAALELAEEALALWRGEPLAELDTPWALEVRERLRLERAAAVADRIDWALECGRHRELLAELATSAAAQPLDERTAAQLMLALYRAGRQADALRHYQRTRDRLIDELGTEPGPALRELHQRVLTADPALAVPPSTRARLPAVPRQLPAPPRTFYGRDTELAQLEKILTDGGERDTMVVSAVCGAGGVGKTWLILHWAHRAIDRFPDGQLYVDLRGFDPVAEPVPVAAALRHLLDGLGVSPGEIPGETAARTALYRSLLAGRRMLVVLDNARDAAQVVPLLPGSPACTVLVTSRDRLPALTTRHGARSLVLTTLPDTDSHGLLASRLGSERVATEPGAVSALVRHCAGLPLALSIVAARADAHPGFPLASLVDELDEAPSSLDVLDTGELTAGLRAVFAASSQALPPEAAAVFTLLGLMPAPEPGLDALAALTSLPASRVRVLLQTLETASLVQQHRPRRYRMHDLIRLHTTELAHRELSEKDRETALRRLIDFYLHTSHTADRLLYAHDDPIDIGQPCAGARPLSPRNEAEALTWFDTEHDCLMALQRMAVAQGRHATVWRLAWVLDTFHRRQGNLDDQLALWRAGASAAAETGDQAARCLALWRLGAARSLTGRDHEGVDLLGRALTLAEQTGDRGRQANIHQNLATAWELRGDDRRALHHAREALAILEPAGRPIRLAHALNQVGWYATRTGRHDEARTRCEAALDLFRRHENPDGEARTLDSLGYLEHRSGRHTTAVEHYRRAVTLFRELGCNYDEADTLERLGDTCLALGDRDQAEHCWHRTLELYHAQNRPREEEALRARIGAARGQG</sequence>
<dbReference type="CDD" id="cd15831">
    <property type="entry name" value="BTAD"/>
    <property type="match status" value="1"/>
</dbReference>
<dbReference type="SMART" id="SM00028">
    <property type="entry name" value="TPR"/>
    <property type="match status" value="5"/>
</dbReference>
<keyword evidence="8" id="KW-1185">Reference proteome</keyword>
<keyword evidence="2" id="KW-0805">Transcription regulation</keyword>
<dbReference type="InterPro" id="IPR019734">
    <property type="entry name" value="TPR_rpt"/>
</dbReference>
<dbReference type="Pfam" id="PF00486">
    <property type="entry name" value="Trans_reg_C"/>
    <property type="match status" value="1"/>
</dbReference>
<dbReference type="InterPro" id="IPR005158">
    <property type="entry name" value="BTAD"/>
</dbReference>
<dbReference type="InterPro" id="IPR016032">
    <property type="entry name" value="Sig_transdc_resp-reg_C-effctor"/>
</dbReference>
<dbReference type="PANTHER" id="PTHR35807:SF1">
    <property type="entry name" value="TRANSCRIPTIONAL REGULATOR REDD"/>
    <property type="match status" value="1"/>
</dbReference>
<dbReference type="Pfam" id="PF13424">
    <property type="entry name" value="TPR_12"/>
    <property type="match status" value="1"/>
</dbReference>
<dbReference type="InterPro" id="IPR027417">
    <property type="entry name" value="P-loop_NTPase"/>
</dbReference>
<evidence type="ECO:0000259" key="6">
    <source>
        <dbReference type="PROSITE" id="PS51755"/>
    </source>
</evidence>
<dbReference type="InterPro" id="IPR036388">
    <property type="entry name" value="WH-like_DNA-bd_sf"/>
</dbReference>
<dbReference type="SMART" id="SM01043">
    <property type="entry name" value="BTAD"/>
    <property type="match status" value="1"/>
</dbReference>
<evidence type="ECO:0000313" key="8">
    <source>
        <dbReference type="Proteomes" id="UP000635387"/>
    </source>
</evidence>
<keyword evidence="4" id="KW-0804">Transcription</keyword>
<dbReference type="InterPro" id="IPR051677">
    <property type="entry name" value="AfsR-DnrI-RedD_regulator"/>
</dbReference>
<evidence type="ECO:0000256" key="1">
    <source>
        <dbReference type="ARBA" id="ARBA00005820"/>
    </source>
</evidence>
<dbReference type="EMBL" id="BNAY01000022">
    <property type="protein sequence ID" value="GHH38999.1"/>
    <property type="molecule type" value="Genomic_DNA"/>
</dbReference>
<keyword evidence="3 5" id="KW-0238">DNA-binding</keyword>
<evidence type="ECO:0000313" key="7">
    <source>
        <dbReference type="EMBL" id="GHH38999.1"/>
    </source>
</evidence>
<dbReference type="InterPro" id="IPR011990">
    <property type="entry name" value="TPR-like_helical_dom_sf"/>
</dbReference>
<dbReference type="Proteomes" id="UP000635387">
    <property type="component" value="Unassembled WGS sequence"/>
</dbReference>
<dbReference type="SUPFAM" id="SSF52540">
    <property type="entry name" value="P-loop containing nucleoside triphosphate hydrolases"/>
    <property type="match status" value="1"/>
</dbReference>